<reference evidence="2 3" key="1">
    <citation type="submission" date="2024-02" db="EMBL/GenBank/DDBJ databases">
        <title>Chromosome-scale genome assembly of the rough periwinkle Littorina saxatilis.</title>
        <authorList>
            <person name="De Jode A."/>
            <person name="Faria R."/>
            <person name="Formenti G."/>
            <person name="Sims Y."/>
            <person name="Smith T.P."/>
            <person name="Tracey A."/>
            <person name="Wood J.M.D."/>
            <person name="Zagrodzka Z.B."/>
            <person name="Johannesson K."/>
            <person name="Butlin R.K."/>
            <person name="Leder E.H."/>
        </authorList>
    </citation>
    <scope>NUCLEOTIDE SEQUENCE [LARGE SCALE GENOMIC DNA]</scope>
    <source>
        <strain evidence="2">Snail1</strain>
        <tissue evidence="2">Muscle</tissue>
    </source>
</reference>
<keyword evidence="3" id="KW-1185">Reference proteome</keyword>
<keyword evidence="1" id="KW-0175">Coiled coil</keyword>
<feature type="coiled-coil region" evidence="1">
    <location>
        <begin position="40"/>
        <end position="143"/>
    </location>
</feature>
<dbReference type="Proteomes" id="UP001374579">
    <property type="component" value="Unassembled WGS sequence"/>
</dbReference>
<protein>
    <submittedName>
        <fullName evidence="2">Uncharacterized protein</fullName>
    </submittedName>
</protein>
<evidence type="ECO:0000256" key="1">
    <source>
        <dbReference type="SAM" id="Coils"/>
    </source>
</evidence>
<gene>
    <name evidence="2" type="ORF">V1264_016114</name>
</gene>
<comment type="caution">
    <text evidence="2">The sequence shown here is derived from an EMBL/GenBank/DDBJ whole genome shotgun (WGS) entry which is preliminary data.</text>
</comment>
<organism evidence="2 3">
    <name type="scientific">Littorina saxatilis</name>
    <dbReference type="NCBI Taxonomy" id="31220"/>
    <lineage>
        <taxon>Eukaryota</taxon>
        <taxon>Metazoa</taxon>
        <taxon>Spiralia</taxon>
        <taxon>Lophotrochozoa</taxon>
        <taxon>Mollusca</taxon>
        <taxon>Gastropoda</taxon>
        <taxon>Caenogastropoda</taxon>
        <taxon>Littorinimorpha</taxon>
        <taxon>Littorinoidea</taxon>
        <taxon>Littorinidae</taxon>
        <taxon>Littorina</taxon>
    </lineage>
</organism>
<sequence length="343" mass="39602">MELEFKIQTLEMTSRLPAGRIHAHTSHAAADSLLYLPQNNHQDRATLQKQETEIQNLKAAIKQLEDERGDFETKNAVLQRRVTDLEASVKSSKKERQHSSKISLLESELESLRSEREDLRSKCADLERQNAMQTSDLSRLERRGHSAANEASLWKDKLASLSSQVTTLNQSLSNEKAAKEQLRFYLKEKEEQIEELQKEKRSQNRSYATEKELSQSKQQLRKLEITVREQEKQIVERDSKFHQMTKEFTSTQMQSTETICTLIMENKAIIKDLTDKLFHQHVVNSSQQERVTTETLGLLHHMVSGVPNGIHLPKHRQCIGETDEDSDLYHDALESQDNIPFKT</sequence>
<feature type="coiled-coil region" evidence="1">
    <location>
        <begin position="175"/>
        <end position="233"/>
    </location>
</feature>
<name>A0AAN9BNI0_9CAEN</name>
<dbReference type="Gene3D" id="1.20.5.340">
    <property type="match status" value="1"/>
</dbReference>
<proteinExistence type="predicted"/>
<dbReference type="EMBL" id="JBAMIC010000004">
    <property type="protein sequence ID" value="KAK7108366.1"/>
    <property type="molecule type" value="Genomic_DNA"/>
</dbReference>
<evidence type="ECO:0000313" key="3">
    <source>
        <dbReference type="Proteomes" id="UP001374579"/>
    </source>
</evidence>
<dbReference type="AlphaFoldDB" id="A0AAN9BNI0"/>
<evidence type="ECO:0000313" key="2">
    <source>
        <dbReference type="EMBL" id="KAK7108366.1"/>
    </source>
</evidence>
<accession>A0AAN9BNI0</accession>
<dbReference type="SUPFAM" id="SSF57997">
    <property type="entry name" value="Tropomyosin"/>
    <property type="match status" value="1"/>
</dbReference>